<comment type="caution">
    <text evidence="1">The sequence shown here is derived from an EMBL/GenBank/DDBJ whole genome shotgun (WGS) entry which is preliminary data.</text>
</comment>
<name>A0ABP7GFW2_9ACTN</name>
<dbReference type="InterPro" id="IPR003462">
    <property type="entry name" value="ODC_Mu_crystall"/>
</dbReference>
<sequence>MLLIDRATVHSLYPMHHAVEVMAEALRRYSGGLTDQPLRTILRPAASEDLLGTMPGHVGGDDLAGFGLKAMVLKPGNPARGLDLHIGIVMVFDPETGEPLALMDAGAVTAIRTAAVSAVATDTLAPAGAGDLAILGSGVQARSHLEAMRTVRELRRVRVWSRTPGHAEAYRQWAAAELGLRVEAARTPAEAARGADLVCTTTAAREPLLEAADIAEGAHVNAVGASFADHRELSSGAVARAALFVDSRESALAESGDLHHPVAEGLVSRDHILAELGEVLLGKHPGRSDARQITLFKSLGLGVQDIMSGFAIARAAEKAHLGHRFTLD</sequence>
<dbReference type="PANTHER" id="PTHR13812:SF19">
    <property type="entry name" value="KETIMINE REDUCTASE MU-CRYSTALLIN"/>
    <property type="match status" value="1"/>
</dbReference>
<dbReference type="SUPFAM" id="SSF51735">
    <property type="entry name" value="NAD(P)-binding Rossmann-fold domains"/>
    <property type="match status" value="1"/>
</dbReference>
<dbReference type="Proteomes" id="UP001499884">
    <property type="component" value="Unassembled WGS sequence"/>
</dbReference>
<evidence type="ECO:0000313" key="2">
    <source>
        <dbReference type="Proteomes" id="UP001499884"/>
    </source>
</evidence>
<protein>
    <submittedName>
        <fullName evidence="1">Ornithine cyclodeaminase family protein</fullName>
    </submittedName>
</protein>
<keyword evidence="2" id="KW-1185">Reference proteome</keyword>
<dbReference type="PIRSF" id="PIRSF001439">
    <property type="entry name" value="CryM"/>
    <property type="match status" value="1"/>
</dbReference>
<dbReference type="Gene3D" id="3.40.50.720">
    <property type="entry name" value="NAD(P)-binding Rossmann-like Domain"/>
    <property type="match status" value="1"/>
</dbReference>
<evidence type="ECO:0000313" key="1">
    <source>
        <dbReference type="EMBL" id="GAA3763225.1"/>
    </source>
</evidence>
<dbReference type="InterPro" id="IPR036291">
    <property type="entry name" value="NAD(P)-bd_dom_sf"/>
</dbReference>
<dbReference type="EMBL" id="BAABEP010000107">
    <property type="protein sequence ID" value="GAA3763225.1"/>
    <property type="molecule type" value="Genomic_DNA"/>
</dbReference>
<proteinExistence type="predicted"/>
<dbReference type="Gene3D" id="3.30.1780.10">
    <property type="entry name" value="ornithine cyclodeaminase, domain 1"/>
    <property type="match status" value="1"/>
</dbReference>
<dbReference type="RefSeq" id="WP_345655690.1">
    <property type="nucleotide sequence ID" value="NZ_BAABEP010000107.1"/>
</dbReference>
<dbReference type="InterPro" id="IPR023401">
    <property type="entry name" value="ODC_N"/>
</dbReference>
<dbReference type="PANTHER" id="PTHR13812">
    <property type="entry name" value="KETIMINE REDUCTASE MU-CRYSTALLIN"/>
    <property type="match status" value="1"/>
</dbReference>
<accession>A0ABP7GFW2</accession>
<reference evidence="2" key="1">
    <citation type="journal article" date="2019" name="Int. J. Syst. Evol. Microbiol.">
        <title>The Global Catalogue of Microorganisms (GCM) 10K type strain sequencing project: providing services to taxonomists for standard genome sequencing and annotation.</title>
        <authorList>
            <consortium name="The Broad Institute Genomics Platform"/>
            <consortium name="The Broad Institute Genome Sequencing Center for Infectious Disease"/>
            <person name="Wu L."/>
            <person name="Ma J."/>
        </authorList>
    </citation>
    <scope>NUCLEOTIDE SEQUENCE [LARGE SCALE GENOMIC DNA]</scope>
    <source>
        <strain evidence="2">JCM 30846</strain>
    </source>
</reference>
<organism evidence="1 2">
    <name type="scientific">Streptomyces tremellae</name>
    <dbReference type="NCBI Taxonomy" id="1124239"/>
    <lineage>
        <taxon>Bacteria</taxon>
        <taxon>Bacillati</taxon>
        <taxon>Actinomycetota</taxon>
        <taxon>Actinomycetes</taxon>
        <taxon>Kitasatosporales</taxon>
        <taxon>Streptomycetaceae</taxon>
        <taxon>Streptomyces</taxon>
    </lineage>
</organism>
<dbReference type="Pfam" id="PF02423">
    <property type="entry name" value="OCD_Mu_crystall"/>
    <property type="match status" value="1"/>
</dbReference>
<gene>
    <name evidence="1" type="ORF">GCM10023082_65800</name>
</gene>